<evidence type="ECO:0000256" key="6">
    <source>
        <dbReference type="RuleBase" id="RU363076"/>
    </source>
</evidence>
<comment type="caution">
    <text evidence="7">The sequence shown here is derived from an EMBL/GenBank/DDBJ whole genome shotgun (WGS) entry which is preliminary data.</text>
</comment>
<accession>A0A7Y9LT80</accession>
<dbReference type="Pfam" id="PF02104">
    <property type="entry name" value="SURF1"/>
    <property type="match status" value="1"/>
</dbReference>
<sequence>MLKTALKPRWIAALLFALLVSTVFVLLSQWQFSRSTQSVEQPKVTTEELKPLTSLLTPGESMPASSADHLVTFTGHFDASKQVLVKNRLQDGVSGYWVVTAFVVDGSPAIKGVPASRVTVIPVARGWLADPGQVTAPPSGPLTVTGRLLPTEAPVLDKKLASGQVAALATAELINIWQVNSYQGFVASFTETGPSGDVGAHAVAGQLKGIVVGPQPAEQTVNWLNIFYAVEWVVFAGFSVFMWWRLVADDYRRQNEPEFYDDTEEEEVKQ</sequence>
<keyword evidence="3 6" id="KW-0812">Transmembrane</keyword>
<dbReference type="CDD" id="cd06662">
    <property type="entry name" value="SURF1"/>
    <property type="match status" value="1"/>
</dbReference>
<dbReference type="InterPro" id="IPR002994">
    <property type="entry name" value="Surf1/Shy1"/>
</dbReference>
<dbReference type="PANTHER" id="PTHR23427:SF2">
    <property type="entry name" value="SURFEIT LOCUS PROTEIN 1"/>
    <property type="match status" value="1"/>
</dbReference>
<dbReference type="GO" id="GO:0005886">
    <property type="term" value="C:plasma membrane"/>
    <property type="evidence" value="ECO:0007669"/>
    <property type="project" value="UniProtKB-SubCell"/>
</dbReference>
<comment type="subcellular location">
    <subcellularLocation>
        <location evidence="6">Cell membrane</location>
        <topology evidence="6">Multi-pass membrane protein</topology>
    </subcellularLocation>
    <subcellularLocation>
        <location evidence="1">Membrane</location>
    </subcellularLocation>
</comment>
<evidence type="ECO:0000256" key="4">
    <source>
        <dbReference type="ARBA" id="ARBA00022989"/>
    </source>
</evidence>
<evidence type="ECO:0000256" key="1">
    <source>
        <dbReference type="ARBA" id="ARBA00004370"/>
    </source>
</evidence>
<dbReference type="PROSITE" id="PS50895">
    <property type="entry name" value="SURF1"/>
    <property type="match status" value="1"/>
</dbReference>
<dbReference type="PANTHER" id="PTHR23427">
    <property type="entry name" value="SURFEIT LOCUS PROTEIN"/>
    <property type="match status" value="1"/>
</dbReference>
<comment type="similarity">
    <text evidence="2 6">Belongs to the SURF1 family.</text>
</comment>
<keyword evidence="6" id="KW-1003">Cell membrane</keyword>
<proteinExistence type="inferred from homology"/>
<protein>
    <recommendedName>
        <fullName evidence="6">SURF1-like protein</fullName>
    </recommendedName>
</protein>
<dbReference type="RefSeq" id="WP_179388862.1">
    <property type="nucleotide sequence ID" value="NZ_JACBYQ010000001.1"/>
</dbReference>
<evidence type="ECO:0000256" key="3">
    <source>
        <dbReference type="ARBA" id="ARBA00022692"/>
    </source>
</evidence>
<dbReference type="AlphaFoldDB" id="A0A7Y9LT80"/>
<dbReference type="EMBL" id="JACBYQ010000001">
    <property type="protein sequence ID" value="NYE95184.1"/>
    <property type="molecule type" value="Genomic_DNA"/>
</dbReference>
<reference evidence="7 8" key="1">
    <citation type="submission" date="2020-07" db="EMBL/GenBank/DDBJ databases">
        <title>Sequencing the genomes of 1000 actinobacteria strains.</title>
        <authorList>
            <person name="Klenk H.-P."/>
        </authorList>
    </citation>
    <scope>NUCLEOTIDE SEQUENCE [LARGE SCALE GENOMIC DNA]</scope>
    <source>
        <strain evidence="7 8">DSM 102047</strain>
    </source>
</reference>
<feature type="transmembrane region" description="Helical" evidence="6">
    <location>
        <begin position="223"/>
        <end position="244"/>
    </location>
</feature>
<evidence type="ECO:0000313" key="8">
    <source>
        <dbReference type="Proteomes" id="UP000521748"/>
    </source>
</evidence>
<name>A0A7Y9LT80_9MICC</name>
<keyword evidence="4 6" id="KW-1133">Transmembrane helix</keyword>
<gene>
    <name evidence="7" type="ORF">FHU41_001405</name>
</gene>
<keyword evidence="5 6" id="KW-0472">Membrane</keyword>
<dbReference type="InterPro" id="IPR045214">
    <property type="entry name" value="Surf1/Surf4"/>
</dbReference>
<evidence type="ECO:0000256" key="5">
    <source>
        <dbReference type="ARBA" id="ARBA00023136"/>
    </source>
</evidence>
<dbReference type="Proteomes" id="UP000521748">
    <property type="component" value="Unassembled WGS sequence"/>
</dbReference>
<organism evidence="7 8">
    <name type="scientific">Psychromicrobium silvestre</name>
    <dbReference type="NCBI Taxonomy" id="1645614"/>
    <lineage>
        <taxon>Bacteria</taxon>
        <taxon>Bacillati</taxon>
        <taxon>Actinomycetota</taxon>
        <taxon>Actinomycetes</taxon>
        <taxon>Micrococcales</taxon>
        <taxon>Micrococcaceae</taxon>
        <taxon>Psychromicrobium</taxon>
    </lineage>
</organism>
<evidence type="ECO:0000256" key="2">
    <source>
        <dbReference type="ARBA" id="ARBA00007165"/>
    </source>
</evidence>
<comment type="caution">
    <text evidence="6">Lacks conserved residue(s) required for the propagation of feature annotation.</text>
</comment>
<keyword evidence="8" id="KW-1185">Reference proteome</keyword>
<evidence type="ECO:0000313" key="7">
    <source>
        <dbReference type="EMBL" id="NYE95184.1"/>
    </source>
</evidence>